<keyword evidence="3" id="KW-1185">Reference proteome</keyword>
<evidence type="ECO:0008006" key="4">
    <source>
        <dbReference type="Google" id="ProtNLM"/>
    </source>
</evidence>
<evidence type="ECO:0000313" key="3">
    <source>
        <dbReference type="Proteomes" id="UP001550853"/>
    </source>
</evidence>
<feature type="compositionally biased region" description="Gly residues" evidence="1">
    <location>
        <begin position="105"/>
        <end position="118"/>
    </location>
</feature>
<feature type="region of interest" description="Disordered" evidence="1">
    <location>
        <begin position="96"/>
        <end position="118"/>
    </location>
</feature>
<proteinExistence type="predicted"/>
<dbReference type="PROSITE" id="PS51257">
    <property type="entry name" value="PROKAR_LIPOPROTEIN"/>
    <property type="match status" value="1"/>
</dbReference>
<comment type="caution">
    <text evidence="2">The sequence shown here is derived from an EMBL/GenBank/DDBJ whole genome shotgun (WGS) entry which is preliminary data.</text>
</comment>
<dbReference type="EMBL" id="JBEZVI010000002">
    <property type="protein sequence ID" value="MEU3709243.1"/>
    <property type="molecule type" value="Genomic_DNA"/>
</dbReference>
<reference evidence="2 3" key="1">
    <citation type="submission" date="2024-06" db="EMBL/GenBank/DDBJ databases">
        <title>The Natural Products Discovery Center: Release of the First 8490 Sequenced Strains for Exploring Actinobacteria Biosynthetic Diversity.</title>
        <authorList>
            <person name="Kalkreuter E."/>
            <person name="Kautsar S.A."/>
            <person name="Yang D."/>
            <person name="Bader C.D."/>
            <person name="Teijaro C.N."/>
            <person name="Fluegel L."/>
            <person name="Davis C.M."/>
            <person name="Simpson J.R."/>
            <person name="Lauterbach L."/>
            <person name="Steele A.D."/>
            <person name="Gui C."/>
            <person name="Meng S."/>
            <person name="Li G."/>
            <person name="Viehrig K."/>
            <person name="Ye F."/>
            <person name="Su P."/>
            <person name="Kiefer A.F."/>
            <person name="Nichols A."/>
            <person name="Cepeda A.J."/>
            <person name="Yan W."/>
            <person name="Fan B."/>
            <person name="Jiang Y."/>
            <person name="Adhikari A."/>
            <person name="Zheng C.-J."/>
            <person name="Schuster L."/>
            <person name="Cowan T.M."/>
            <person name="Smanski M.J."/>
            <person name="Chevrette M.G."/>
            <person name="De Carvalho L.P.S."/>
            <person name="Shen B."/>
        </authorList>
    </citation>
    <scope>NUCLEOTIDE SEQUENCE [LARGE SCALE GENOMIC DNA]</scope>
    <source>
        <strain evidence="2 3">NPDC033039</strain>
    </source>
</reference>
<organism evidence="2 3">
    <name type="scientific">Streptomyces catenulae</name>
    <dbReference type="NCBI Taxonomy" id="66875"/>
    <lineage>
        <taxon>Bacteria</taxon>
        <taxon>Bacillati</taxon>
        <taxon>Actinomycetota</taxon>
        <taxon>Actinomycetes</taxon>
        <taxon>Kitasatosporales</taxon>
        <taxon>Streptomycetaceae</taxon>
        <taxon>Streptomyces</taxon>
    </lineage>
</organism>
<dbReference type="RefSeq" id="WP_030284577.1">
    <property type="nucleotide sequence ID" value="NZ_JBEZVI010000002.1"/>
</dbReference>
<feature type="region of interest" description="Disordered" evidence="1">
    <location>
        <begin position="59"/>
        <end position="83"/>
    </location>
</feature>
<name>A0ABV2YU26_9ACTN</name>
<evidence type="ECO:0000313" key="2">
    <source>
        <dbReference type="EMBL" id="MEU3709243.1"/>
    </source>
</evidence>
<protein>
    <recommendedName>
        <fullName evidence="4">Lipoprotein</fullName>
    </recommendedName>
</protein>
<feature type="compositionally biased region" description="Polar residues" evidence="1">
    <location>
        <begin position="60"/>
        <end position="80"/>
    </location>
</feature>
<gene>
    <name evidence="2" type="ORF">AB0E61_03985</name>
</gene>
<evidence type="ECO:0000256" key="1">
    <source>
        <dbReference type="SAM" id="MobiDB-lite"/>
    </source>
</evidence>
<accession>A0ABV2YU26</accession>
<dbReference type="Proteomes" id="UP001550853">
    <property type="component" value="Unassembled WGS sequence"/>
</dbReference>
<sequence>MAEKARRRLRSGTVVLGGMGVLAATLTACGSEPDKRCVDRNSYDAARGYRVVDAKFCRSGSETSSHYGTGNRRTGKQSVKGQWYYGPGKSGSYADGGSFSKGGSVSRGGFGHSGSSGG</sequence>